<dbReference type="AlphaFoldDB" id="A0A1E4RTG6"/>
<dbReference type="CDD" id="cd13132">
    <property type="entry name" value="MATE_eukaryotic"/>
    <property type="match status" value="1"/>
</dbReference>
<dbReference type="InterPro" id="IPR002528">
    <property type="entry name" value="MATE_fam"/>
</dbReference>
<evidence type="ECO:0000313" key="7">
    <source>
        <dbReference type="EMBL" id="ODV70563.1"/>
    </source>
</evidence>
<feature type="transmembrane region" description="Helical" evidence="6">
    <location>
        <begin position="374"/>
        <end position="395"/>
    </location>
</feature>
<feature type="transmembrane region" description="Helical" evidence="6">
    <location>
        <begin position="29"/>
        <end position="49"/>
    </location>
</feature>
<feature type="transmembrane region" description="Helical" evidence="6">
    <location>
        <begin position="115"/>
        <end position="139"/>
    </location>
</feature>
<dbReference type="Proteomes" id="UP000095085">
    <property type="component" value="Unassembled WGS sequence"/>
</dbReference>
<accession>A0A1E4RTG6</accession>
<dbReference type="GO" id="GO:0042910">
    <property type="term" value="F:xenobiotic transmembrane transporter activity"/>
    <property type="evidence" value="ECO:0007669"/>
    <property type="project" value="InterPro"/>
</dbReference>
<feature type="transmembrane region" description="Helical" evidence="6">
    <location>
        <begin position="256"/>
        <end position="283"/>
    </location>
</feature>
<feature type="transmembrane region" description="Helical" evidence="6">
    <location>
        <begin position="407"/>
        <end position="427"/>
    </location>
</feature>
<evidence type="ECO:0000256" key="3">
    <source>
        <dbReference type="ARBA" id="ARBA00022692"/>
    </source>
</evidence>
<protein>
    <submittedName>
        <fullName evidence="7">MATE efflux family protein</fullName>
    </submittedName>
</protein>
<gene>
    <name evidence="7" type="ORF">HYPBUDRAFT_4419</name>
</gene>
<feature type="transmembrane region" description="Helical" evidence="6">
    <location>
        <begin position="178"/>
        <end position="201"/>
    </location>
</feature>
<dbReference type="InterPro" id="IPR045069">
    <property type="entry name" value="MATE_euk"/>
</dbReference>
<evidence type="ECO:0000256" key="5">
    <source>
        <dbReference type="ARBA" id="ARBA00023136"/>
    </source>
</evidence>
<dbReference type="STRING" id="984485.A0A1E4RTG6"/>
<dbReference type="OrthoDB" id="2126698at2759"/>
<dbReference type="EMBL" id="KV454538">
    <property type="protein sequence ID" value="ODV70563.1"/>
    <property type="molecule type" value="Genomic_DNA"/>
</dbReference>
<evidence type="ECO:0000313" key="8">
    <source>
        <dbReference type="Proteomes" id="UP000095085"/>
    </source>
</evidence>
<dbReference type="GeneID" id="30997974"/>
<dbReference type="RefSeq" id="XP_020079630.1">
    <property type="nucleotide sequence ID" value="XM_020223425.1"/>
</dbReference>
<feature type="transmembrane region" description="Helical" evidence="6">
    <location>
        <begin position="433"/>
        <end position="455"/>
    </location>
</feature>
<evidence type="ECO:0000256" key="4">
    <source>
        <dbReference type="ARBA" id="ARBA00022989"/>
    </source>
</evidence>
<keyword evidence="3 6" id="KW-0812">Transmembrane</keyword>
<dbReference type="NCBIfam" id="TIGR00797">
    <property type="entry name" value="matE"/>
    <property type="match status" value="1"/>
</dbReference>
<evidence type="ECO:0000256" key="2">
    <source>
        <dbReference type="ARBA" id="ARBA00010199"/>
    </source>
</evidence>
<feature type="transmembrane region" description="Helical" evidence="6">
    <location>
        <begin position="213"/>
        <end position="235"/>
    </location>
</feature>
<sequence>MSEVSPILAGERPEYSSIDKELVSTKQEFTYILSASFPLIVAFLLQFLLPVTSIFACGKLGSTELAACSLAICTFNITGLSVYQGMATSLDSLCSQAFGQNKPHNVGLYFQRCSLMMLTVTVFPLSFIWWYSGAILTFLVKDGELALMCQDFLRVSILAAPALVFMETGKRFLQAQHLYNVSLYILLIACPLNIILNWVLVWHPTLGLGFIGASWSIVIIFWFICLMMLLYVCFIDGKQCWGGFEPRNAFSNWIPILQLAVPGVVMVMAEYLAFEVLTILAAYFGTDALAAQSISSTVGSLSFQLPFAVSVAFLTRIGHFVGLRNVDAAITVVRLSIIFAAIVGIFNFSSIILGRSVFSSIFTDSDPVKKISNHILILVGINQLSDSVNVLAAGVLRGQGRQRIGSILNLTAYYLVALPIGYILAFVFGWEIYGLWCGLLVGVFFLASSQVILICKSNWNDILIEALERHA</sequence>
<dbReference type="GO" id="GO:0015297">
    <property type="term" value="F:antiporter activity"/>
    <property type="evidence" value="ECO:0007669"/>
    <property type="project" value="InterPro"/>
</dbReference>
<keyword evidence="8" id="KW-1185">Reference proteome</keyword>
<comment type="subcellular location">
    <subcellularLocation>
        <location evidence="1">Membrane</location>
        <topology evidence="1">Multi-pass membrane protein</topology>
    </subcellularLocation>
</comment>
<name>A0A1E4RTG6_9ASCO</name>
<feature type="transmembrane region" description="Helical" evidence="6">
    <location>
        <begin position="335"/>
        <end position="354"/>
    </location>
</feature>
<evidence type="ECO:0000256" key="6">
    <source>
        <dbReference type="SAM" id="Phobius"/>
    </source>
</evidence>
<comment type="similarity">
    <text evidence="2">Belongs to the multi antimicrobial extrusion (MATE) (TC 2.A.66.1) family.</text>
</comment>
<dbReference type="GO" id="GO:0016020">
    <property type="term" value="C:membrane"/>
    <property type="evidence" value="ECO:0007669"/>
    <property type="project" value="UniProtKB-SubCell"/>
</dbReference>
<dbReference type="PANTHER" id="PTHR11206">
    <property type="entry name" value="MULTIDRUG RESISTANCE PROTEIN"/>
    <property type="match status" value="1"/>
</dbReference>
<organism evidence="7 8">
    <name type="scientific">Hyphopichia burtonii NRRL Y-1933</name>
    <dbReference type="NCBI Taxonomy" id="984485"/>
    <lineage>
        <taxon>Eukaryota</taxon>
        <taxon>Fungi</taxon>
        <taxon>Dikarya</taxon>
        <taxon>Ascomycota</taxon>
        <taxon>Saccharomycotina</taxon>
        <taxon>Pichiomycetes</taxon>
        <taxon>Debaryomycetaceae</taxon>
        <taxon>Hyphopichia</taxon>
    </lineage>
</organism>
<keyword evidence="4 6" id="KW-1133">Transmembrane helix</keyword>
<dbReference type="Pfam" id="PF01554">
    <property type="entry name" value="MatE"/>
    <property type="match status" value="2"/>
</dbReference>
<keyword evidence="5 6" id="KW-0472">Membrane</keyword>
<evidence type="ECO:0000256" key="1">
    <source>
        <dbReference type="ARBA" id="ARBA00004141"/>
    </source>
</evidence>
<proteinExistence type="inferred from homology"/>
<dbReference type="GO" id="GO:1990961">
    <property type="term" value="P:xenobiotic detoxification by transmembrane export across the plasma membrane"/>
    <property type="evidence" value="ECO:0007669"/>
    <property type="project" value="InterPro"/>
</dbReference>
<reference evidence="8" key="1">
    <citation type="submission" date="2016-05" db="EMBL/GenBank/DDBJ databases">
        <title>Comparative genomics of biotechnologically important yeasts.</title>
        <authorList>
            <consortium name="DOE Joint Genome Institute"/>
            <person name="Riley R."/>
            <person name="Haridas S."/>
            <person name="Wolfe K.H."/>
            <person name="Lopes M.R."/>
            <person name="Hittinger C.T."/>
            <person name="Goker M."/>
            <person name="Salamov A."/>
            <person name="Wisecaver J."/>
            <person name="Long T.M."/>
            <person name="Aerts A.L."/>
            <person name="Barry K."/>
            <person name="Choi C."/>
            <person name="Clum A."/>
            <person name="Coughlan A.Y."/>
            <person name="Deshpande S."/>
            <person name="Douglass A.P."/>
            <person name="Hanson S.J."/>
            <person name="Klenk H.-P."/>
            <person name="Labutti K."/>
            <person name="Lapidus A."/>
            <person name="Lindquist E."/>
            <person name="Lipzen A."/>
            <person name="Meier-Kolthoff J.P."/>
            <person name="Ohm R.A."/>
            <person name="Otillar R.P."/>
            <person name="Pangilinan J."/>
            <person name="Peng Y."/>
            <person name="Rokas A."/>
            <person name="Rosa C.A."/>
            <person name="Scheuner C."/>
            <person name="Sibirny A.A."/>
            <person name="Slot J.C."/>
            <person name="Stielow J.B."/>
            <person name="Sun H."/>
            <person name="Kurtzman C.P."/>
            <person name="Blackwell M."/>
            <person name="Grigoriev I.V."/>
            <person name="Jeffries T.W."/>
        </authorList>
    </citation>
    <scope>NUCLEOTIDE SEQUENCE [LARGE SCALE GENOMIC DNA]</scope>
    <source>
        <strain evidence="8">NRRL Y-1933</strain>
    </source>
</reference>